<feature type="DNA-binding region" description="H-T-H motif" evidence="2">
    <location>
        <begin position="31"/>
        <end position="50"/>
    </location>
</feature>
<dbReference type="EMBL" id="CP001940">
    <property type="protein sequence ID" value="ADH85334.1"/>
    <property type="molecule type" value="Genomic_DNA"/>
</dbReference>
<dbReference type="HOGENOM" id="CLU_069356_12_9_7"/>
<dbReference type="eggNOG" id="COG1309">
    <property type="taxonomic scope" value="Bacteria"/>
</dbReference>
<evidence type="ECO:0000256" key="1">
    <source>
        <dbReference type="ARBA" id="ARBA00023125"/>
    </source>
</evidence>
<dbReference type="Pfam" id="PF22604">
    <property type="entry name" value="TetR_HI_0893_C"/>
    <property type="match status" value="1"/>
</dbReference>
<dbReference type="KEGG" id="dak:DaAHT2_0628"/>
<proteinExistence type="predicted"/>
<accession>D6Z179</accession>
<dbReference type="InterPro" id="IPR050109">
    <property type="entry name" value="HTH-type_TetR-like_transc_reg"/>
</dbReference>
<keyword evidence="5" id="KW-1185">Reference proteome</keyword>
<evidence type="ECO:0000313" key="5">
    <source>
        <dbReference type="Proteomes" id="UP000001508"/>
    </source>
</evidence>
<dbReference type="GO" id="GO:0000976">
    <property type="term" value="F:transcription cis-regulatory region binding"/>
    <property type="evidence" value="ECO:0007669"/>
    <property type="project" value="TreeGrafter"/>
</dbReference>
<organism evidence="4 5">
    <name type="scientific">Desulfurivibrio alkaliphilus (strain DSM 19089 / UNIQEM U267 / AHT2)</name>
    <dbReference type="NCBI Taxonomy" id="589865"/>
    <lineage>
        <taxon>Bacteria</taxon>
        <taxon>Pseudomonadati</taxon>
        <taxon>Thermodesulfobacteriota</taxon>
        <taxon>Desulfobulbia</taxon>
        <taxon>Desulfobulbales</taxon>
        <taxon>Desulfobulbaceae</taxon>
        <taxon>Desulfurivibrio</taxon>
    </lineage>
</organism>
<dbReference type="PANTHER" id="PTHR30055">
    <property type="entry name" value="HTH-TYPE TRANSCRIPTIONAL REGULATOR RUTR"/>
    <property type="match status" value="1"/>
</dbReference>
<dbReference type="InParanoid" id="D6Z179"/>
<dbReference type="PROSITE" id="PS50977">
    <property type="entry name" value="HTH_TETR_2"/>
    <property type="match status" value="1"/>
</dbReference>
<reference evidence="5" key="1">
    <citation type="submission" date="2010-02" db="EMBL/GenBank/DDBJ databases">
        <title>Complete sequence of Desulfurivibrio alkaliphilus AHT2.</title>
        <authorList>
            <consortium name="US DOE Joint Genome Institute"/>
            <person name="Pitluck S."/>
            <person name="Chertkov O."/>
            <person name="Detter J.C."/>
            <person name="Han C."/>
            <person name="Tapia R."/>
            <person name="Larimer F."/>
            <person name="Land M."/>
            <person name="Hauser L."/>
            <person name="Kyrpides N."/>
            <person name="Mikhailova N."/>
            <person name="Sorokin D.Y."/>
            <person name="Muyzer G."/>
            <person name="Woyke T."/>
        </authorList>
    </citation>
    <scope>NUCLEOTIDE SEQUENCE [LARGE SCALE GENOMIC DNA]</scope>
    <source>
        <strain evidence="5">DSM 19089 / UNIQEM U267 / AHT2</strain>
    </source>
</reference>
<keyword evidence="1 2" id="KW-0238">DNA-binding</keyword>
<dbReference type="OrthoDB" id="7185252at2"/>
<sequence length="192" mass="22000">MAPKESISDKRQRIMQAALVLFAQRGFHGSPTSAIAQEAEVGVGTIYRYFKDKNTLIEELFQDLQQRYHQQLLVNYDPAAPLPNRFQQLFAELLRMFISRPAEFRFMELYYYSPYATAASSRLPNDEGVIYTILREAKDQGCCKDVPMKVLEAMAWGPLVALAKENSIRRLPVSDQIINQTALAAWDALRRH</sequence>
<dbReference type="Proteomes" id="UP000001508">
    <property type="component" value="Chromosome"/>
</dbReference>
<dbReference type="RefSeq" id="WP_013162865.1">
    <property type="nucleotide sequence ID" value="NC_014216.1"/>
</dbReference>
<evidence type="ECO:0000256" key="2">
    <source>
        <dbReference type="PROSITE-ProRule" id="PRU00335"/>
    </source>
</evidence>
<dbReference type="Gene3D" id="1.10.357.10">
    <property type="entry name" value="Tetracycline Repressor, domain 2"/>
    <property type="match status" value="1"/>
</dbReference>
<dbReference type="Pfam" id="PF00440">
    <property type="entry name" value="TetR_N"/>
    <property type="match status" value="1"/>
</dbReference>
<dbReference type="GO" id="GO:0003700">
    <property type="term" value="F:DNA-binding transcription factor activity"/>
    <property type="evidence" value="ECO:0007669"/>
    <property type="project" value="TreeGrafter"/>
</dbReference>
<dbReference type="AlphaFoldDB" id="D6Z179"/>
<dbReference type="InterPro" id="IPR009057">
    <property type="entry name" value="Homeodomain-like_sf"/>
</dbReference>
<gene>
    <name evidence="4" type="ordered locus">DaAHT2_0628</name>
</gene>
<dbReference type="InterPro" id="IPR054422">
    <property type="entry name" value="TetR-like_HI_0893_C"/>
</dbReference>
<dbReference type="STRING" id="589865.DaAHT2_0628"/>
<name>D6Z179_DESAT</name>
<protein>
    <submittedName>
        <fullName evidence="4">Transcriptional regulator, TetR family</fullName>
    </submittedName>
</protein>
<evidence type="ECO:0000259" key="3">
    <source>
        <dbReference type="PROSITE" id="PS50977"/>
    </source>
</evidence>
<dbReference type="PANTHER" id="PTHR30055:SF207">
    <property type="entry name" value="HTH-TYPE TRANSCRIPTIONAL REPRESSOR FATR"/>
    <property type="match status" value="1"/>
</dbReference>
<feature type="domain" description="HTH tetR-type" evidence="3">
    <location>
        <begin position="8"/>
        <end position="68"/>
    </location>
</feature>
<dbReference type="InterPro" id="IPR001647">
    <property type="entry name" value="HTH_TetR"/>
</dbReference>
<evidence type="ECO:0000313" key="4">
    <source>
        <dbReference type="EMBL" id="ADH85334.1"/>
    </source>
</evidence>
<dbReference type="PRINTS" id="PR00455">
    <property type="entry name" value="HTHTETR"/>
</dbReference>
<dbReference type="SUPFAM" id="SSF46689">
    <property type="entry name" value="Homeodomain-like"/>
    <property type="match status" value="1"/>
</dbReference>